<evidence type="ECO:0000256" key="10">
    <source>
        <dbReference type="RuleBase" id="RU362097"/>
    </source>
</evidence>
<comment type="similarity">
    <text evidence="2 10">Belongs to the outer membrane factor (OMF) (TC 1.B.17) family.</text>
</comment>
<gene>
    <name evidence="11" type="ORF">Lboz_1593</name>
</gene>
<evidence type="ECO:0000256" key="5">
    <source>
        <dbReference type="ARBA" id="ARBA00022729"/>
    </source>
</evidence>
<evidence type="ECO:0000256" key="7">
    <source>
        <dbReference type="ARBA" id="ARBA00023139"/>
    </source>
</evidence>
<evidence type="ECO:0000313" key="12">
    <source>
        <dbReference type="Proteomes" id="UP000054695"/>
    </source>
</evidence>
<evidence type="ECO:0000256" key="3">
    <source>
        <dbReference type="ARBA" id="ARBA00022452"/>
    </source>
</evidence>
<dbReference type="GO" id="GO:0009279">
    <property type="term" value="C:cell outer membrane"/>
    <property type="evidence" value="ECO:0007669"/>
    <property type="project" value="UniProtKB-SubCell"/>
</dbReference>
<keyword evidence="8 10" id="KW-0449">Lipoprotein</keyword>
<evidence type="ECO:0000256" key="2">
    <source>
        <dbReference type="ARBA" id="ARBA00007613"/>
    </source>
</evidence>
<name>A0A0W0RSW7_LEGBO</name>
<keyword evidence="4 10" id="KW-0812">Transmembrane</keyword>
<evidence type="ECO:0000256" key="1">
    <source>
        <dbReference type="ARBA" id="ARBA00004370"/>
    </source>
</evidence>
<comment type="caution">
    <text evidence="11">The sequence shown here is derived from an EMBL/GenBank/DDBJ whole genome shotgun (WGS) entry which is preliminary data.</text>
</comment>
<dbReference type="EMBL" id="LNXU01000017">
    <property type="protein sequence ID" value="KTC74153.1"/>
    <property type="molecule type" value="Genomic_DNA"/>
</dbReference>
<dbReference type="Proteomes" id="UP000054695">
    <property type="component" value="Unassembled WGS sequence"/>
</dbReference>
<dbReference type="PROSITE" id="PS51257">
    <property type="entry name" value="PROKAR_LIPOPROTEIN"/>
    <property type="match status" value="1"/>
</dbReference>
<dbReference type="PANTHER" id="PTHR30203">
    <property type="entry name" value="OUTER MEMBRANE CATION EFFLUX PROTEIN"/>
    <property type="match status" value="1"/>
</dbReference>
<keyword evidence="7 10" id="KW-0564">Palmitate</keyword>
<keyword evidence="12" id="KW-1185">Reference proteome</keyword>
<dbReference type="STRING" id="447.Lboz_1593"/>
<proteinExistence type="inferred from homology"/>
<dbReference type="InterPro" id="IPR003423">
    <property type="entry name" value="OMP_efflux"/>
</dbReference>
<evidence type="ECO:0000256" key="6">
    <source>
        <dbReference type="ARBA" id="ARBA00023136"/>
    </source>
</evidence>
<evidence type="ECO:0000256" key="8">
    <source>
        <dbReference type="ARBA" id="ARBA00023288"/>
    </source>
</evidence>
<dbReference type="RefSeq" id="WP_058459240.1">
    <property type="nucleotide sequence ID" value="NZ_CAAAIY010000001.1"/>
</dbReference>
<dbReference type="InterPro" id="IPR010131">
    <property type="entry name" value="MdtP/NodT-like"/>
</dbReference>
<dbReference type="SUPFAM" id="SSF56954">
    <property type="entry name" value="Outer membrane efflux proteins (OEP)"/>
    <property type="match status" value="1"/>
</dbReference>
<accession>A0A0W0RSW7</accession>
<keyword evidence="5" id="KW-0732">Signal</keyword>
<evidence type="ECO:0000313" key="11">
    <source>
        <dbReference type="EMBL" id="KTC74153.1"/>
    </source>
</evidence>
<sequence length="487" mass="55284">MQLWIKGFICFSIYTLVSCTVSLPQQSQVKNIKTVPSMEHSIKKSLQKKEIFSKGKWPNRQWWLSYNSPELNTLVTEALANNPSIHEIKKRIEIAKQRAVVTRSLLAPLVFFNAHENRQYVSKNGLYRAFNPNFPLSARLLDLSLSFTYEFDFWGKNRNLFYAALGEAKVQEAEAAEVELITSTAIAQAYFAYKTNLIRKKLYTQLIEVRQKIAKLQNLLVHKGLSSKLPALETSEKLLESQKLLSSITDELTTNKHLINTLAGRGPDDSLLTHSTLSPLPKTLNIPQILPLDFLARRPDLMAQIWRAKALAYKTGAAMAEYYPDINLIGLIGLESTSWRKFFDLSSGTAAIRPALQLPIFTAGAIRANIKATKAQFDAAIDAYNNLLLYSTQEVLDVLAFAGDIYQQKIEQKKVVEYAKQRYQLSYLRQQKGLDSLFDLYFLQEEVIQKELVDVTLLYNQYLASIKLNKALGGGYYQNTIPLVKHS</sequence>
<dbReference type="PATRIC" id="fig|447.4.peg.1699"/>
<dbReference type="Gene3D" id="2.20.200.10">
    <property type="entry name" value="Outer membrane efflux proteins (OEP)"/>
    <property type="match status" value="1"/>
</dbReference>
<evidence type="ECO:0000256" key="4">
    <source>
        <dbReference type="ARBA" id="ARBA00022692"/>
    </source>
</evidence>
<organism evidence="11 12">
    <name type="scientific">Legionella bozemanae</name>
    <name type="common">Fluoribacter bozemanae</name>
    <dbReference type="NCBI Taxonomy" id="447"/>
    <lineage>
        <taxon>Bacteria</taxon>
        <taxon>Pseudomonadati</taxon>
        <taxon>Pseudomonadota</taxon>
        <taxon>Gammaproteobacteria</taxon>
        <taxon>Legionellales</taxon>
        <taxon>Legionellaceae</taxon>
        <taxon>Legionella</taxon>
    </lineage>
</organism>
<keyword evidence="3 10" id="KW-1134">Transmembrane beta strand</keyword>
<dbReference type="Pfam" id="PF02321">
    <property type="entry name" value="OEP"/>
    <property type="match status" value="2"/>
</dbReference>
<dbReference type="PANTHER" id="PTHR30203:SF20">
    <property type="entry name" value="MULTIDRUG RESISTANCE OUTER MEMBRANE PROTEIN MDTP-RELATED"/>
    <property type="match status" value="1"/>
</dbReference>
<keyword evidence="6 10" id="KW-0472">Membrane</keyword>
<dbReference type="OrthoDB" id="9770517at2"/>
<comment type="subcellular location">
    <subcellularLocation>
        <location evidence="10">Cell outer membrane</location>
        <topology evidence="10">Lipid-anchor</topology>
    </subcellularLocation>
    <subcellularLocation>
        <location evidence="1">Membrane</location>
    </subcellularLocation>
</comment>
<comment type="function">
    <text evidence="9">Could be involved in resistance to puromycin, acriflavine and tetraphenylarsonium chloride.</text>
</comment>
<dbReference type="AlphaFoldDB" id="A0A0W0RSW7"/>
<protein>
    <submittedName>
        <fullName evidence="11">Outer membrane efflux lipoprotein</fullName>
    </submittedName>
</protein>
<dbReference type="NCBIfam" id="TIGR01845">
    <property type="entry name" value="outer_NodT"/>
    <property type="match status" value="1"/>
</dbReference>
<evidence type="ECO:0000256" key="9">
    <source>
        <dbReference type="ARBA" id="ARBA00037313"/>
    </source>
</evidence>
<dbReference type="GO" id="GO:0015562">
    <property type="term" value="F:efflux transmembrane transporter activity"/>
    <property type="evidence" value="ECO:0007669"/>
    <property type="project" value="InterPro"/>
</dbReference>
<reference evidence="11 12" key="1">
    <citation type="submission" date="2015-11" db="EMBL/GenBank/DDBJ databases">
        <title>Genomic analysis of 38 Legionella species identifies large and diverse effector repertoires.</title>
        <authorList>
            <person name="Burstein D."/>
            <person name="Amaro F."/>
            <person name="Zusman T."/>
            <person name="Lifshitz Z."/>
            <person name="Cohen O."/>
            <person name="Gilbert J.A."/>
            <person name="Pupko T."/>
            <person name="Shuman H.A."/>
            <person name="Segal G."/>
        </authorList>
    </citation>
    <scope>NUCLEOTIDE SEQUENCE [LARGE SCALE GENOMIC DNA]</scope>
    <source>
        <strain evidence="11 12">WIGA</strain>
    </source>
</reference>
<dbReference type="Gene3D" id="1.20.1600.10">
    <property type="entry name" value="Outer membrane efflux proteins (OEP)"/>
    <property type="match status" value="1"/>
</dbReference>